<dbReference type="Pfam" id="PF07690">
    <property type="entry name" value="MFS_1"/>
    <property type="match status" value="1"/>
</dbReference>
<keyword evidence="8" id="KW-1185">Reference proteome</keyword>
<evidence type="ECO:0000259" key="6">
    <source>
        <dbReference type="PROSITE" id="PS50850"/>
    </source>
</evidence>
<evidence type="ECO:0000256" key="3">
    <source>
        <dbReference type="ARBA" id="ARBA00022989"/>
    </source>
</evidence>
<evidence type="ECO:0000313" key="8">
    <source>
        <dbReference type="Proteomes" id="UP000321039"/>
    </source>
</evidence>
<feature type="domain" description="Major facilitator superfamily (MFS) profile" evidence="6">
    <location>
        <begin position="8"/>
        <end position="419"/>
    </location>
</feature>
<dbReference type="EMBL" id="VRZA01000008">
    <property type="protein sequence ID" value="TXS90334.1"/>
    <property type="molecule type" value="Genomic_DNA"/>
</dbReference>
<feature type="transmembrane region" description="Helical" evidence="5">
    <location>
        <begin position="364"/>
        <end position="387"/>
    </location>
</feature>
<accession>A0A5C8ZRA2</accession>
<comment type="subcellular location">
    <subcellularLocation>
        <location evidence="1">Membrane</location>
        <topology evidence="1">Multi-pass membrane protein</topology>
    </subcellularLocation>
</comment>
<evidence type="ECO:0000256" key="4">
    <source>
        <dbReference type="ARBA" id="ARBA00023136"/>
    </source>
</evidence>
<protein>
    <submittedName>
        <fullName evidence="7">MFS transporter</fullName>
    </submittedName>
</protein>
<dbReference type="InterPro" id="IPR011701">
    <property type="entry name" value="MFS"/>
</dbReference>
<evidence type="ECO:0000313" key="7">
    <source>
        <dbReference type="EMBL" id="TXS90334.1"/>
    </source>
</evidence>
<sequence>MNGFQIFVVVMCIALNALDGFDVLAISFASPGIAAEWSINRAELGIVLAAELFGMAVGSILLGGLADRHGRRPTILFCLVIMTLGMYVASLVTSVGQLLMVRFVTGLGIGGMLASTNAMVAEFSNRKHRNLAVIFMAAGYPVGAIIGGSISTVLLQAYDWRAIFVFGSLVTGAFLVISWFSLPESIEYLAARRPANALNRINRTLARMGHGGIDQLAASTETAGRSSFHKLFSPDFRALVLLMVMAYFMLIMTFYYILKWIPKIVVDMGHEAAAAGGVLVWANIGGATGAFLLGFIASRVPLRQLLMVVLLIAFVMVSAFGVRQTDLNGLALIAAATGFFTNASVVGFYALMANTFPSDIRASGTGIVIGIGRGGAALGPVIAGFLFNAGFDLLVVSIVMGAGALVAALALFMLGPVMKRHQATGNLQLQ</sequence>
<evidence type="ECO:0000256" key="5">
    <source>
        <dbReference type="SAM" id="Phobius"/>
    </source>
</evidence>
<feature type="transmembrane region" description="Helical" evidence="5">
    <location>
        <begin position="238"/>
        <end position="258"/>
    </location>
</feature>
<reference evidence="7 8" key="1">
    <citation type="submission" date="2019-08" db="EMBL/GenBank/DDBJ databases">
        <title>Parahaliea maris sp. nov., isolated from the surface seawater.</title>
        <authorList>
            <person name="Liu Y."/>
        </authorList>
    </citation>
    <scope>NUCLEOTIDE SEQUENCE [LARGE SCALE GENOMIC DNA]</scope>
    <source>
        <strain evidence="7 8">HSLHS9</strain>
    </source>
</reference>
<dbReference type="GO" id="GO:0046943">
    <property type="term" value="F:carboxylic acid transmembrane transporter activity"/>
    <property type="evidence" value="ECO:0007669"/>
    <property type="project" value="TreeGrafter"/>
</dbReference>
<organism evidence="7 8">
    <name type="scientific">Parahaliea maris</name>
    <dbReference type="NCBI Taxonomy" id="2716870"/>
    <lineage>
        <taxon>Bacteria</taxon>
        <taxon>Pseudomonadati</taxon>
        <taxon>Pseudomonadota</taxon>
        <taxon>Gammaproteobacteria</taxon>
        <taxon>Cellvibrionales</taxon>
        <taxon>Halieaceae</taxon>
        <taxon>Parahaliea</taxon>
    </lineage>
</organism>
<feature type="transmembrane region" description="Helical" evidence="5">
    <location>
        <begin position="278"/>
        <end position="298"/>
    </location>
</feature>
<feature type="transmembrane region" description="Helical" evidence="5">
    <location>
        <begin position="305"/>
        <end position="323"/>
    </location>
</feature>
<feature type="transmembrane region" description="Helical" evidence="5">
    <location>
        <begin position="132"/>
        <end position="154"/>
    </location>
</feature>
<evidence type="ECO:0000256" key="1">
    <source>
        <dbReference type="ARBA" id="ARBA00004141"/>
    </source>
</evidence>
<dbReference type="InterPro" id="IPR036259">
    <property type="entry name" value="MFS_trans_sf"/>
</dbReference>
<dbReference type="PANTHER" id="PTHR23508">
    <property type="entry name" value="CARBOXYLIC ACID TRANSPORTER PROTEIN HOMOLOG"/>
    <property type="match status" value="1"/>
</dbReference>
<dbReference type="SUPFAM" id="SSF103473">
    <property type="entry name" value="MFS general substrate transporter"/>
    <property type="match status" value="1"/>
</dbReference>
<gene>
    <name evidence="7" type="ORF">FV139_18520</name>
</gene>
<dbReference type="PANTHER" id="PTHR23508:SF10">
    <property type="entry name" value="CARBOXYLIC ACID TRANSPORTER PROTEIN HOMOLOG"/>
    <property type="match status" value="1"/>
</dbReference>
<dbReference type="Gene3D" id="1.20.1250.20">
    <property type="entry name" value="MFS general substrate transporter like domains"/>
    <property type="match status" value="1"/>
</dbReference>
<keyword evidence="4 5" id="KW-0472">Membrane</keyword>
<keyword evidence="3 5" id="KW-1133">Transmembrane helix</keyword>
<proteinExistence type="predicted"/>
<feature type="transmembrane region" description="Helical" evidence="5">
    <location>
        <begin position="160"/>
        <end position="182"/>
    </location>
</feature>
<keyword evidence="2 5" id="KW-0812">Transmembrane</keyword>
<feature type="transmembrane region" description="Helical" evidence="5">
    <location>
        <begin position="74"/>
        <end position="93"/>
    </location>
</feature>
<feature type="transmembrane region" description="Helical" evidence="5">
    <location>
        <begin position="393"/>
        <end position="414"/>
    </location>
</feature>
<name>A0A5C8ZRA2_9GAMM</name>
<dbReference type="InterPro" id="IPR020846">
    <property type="entry name" value="MFS_dom"/>
</dbReference>
<dbReference type="GO" id="GO:0005886">
    <property type="term" value="C:plasma membrane"/>
    <property type="evidence" value="ECO:0007669"/>
    <property type="project" value="TreeGrafter"/>
</dbReference>
<dbReference type="PROSITE" id="PS50850">
    <property type="entry name" value="MFS"/>
    <property type="match status" value="1"/>
</dbReference>
<dbReference type="Proteomes" id="UP000321039">
    <property type="component" value="Unassembled WGS sequence"/>
</dbReference>
<feature type="transmembrane region" description="Helical" evidence="5">
    <location>
        <begin position="44"/>
        <end position="62"/>
    </location>
</feature>
<dbReference type="AlphaFoldDB" id="A0A5C8ZRA2"/>
<feature type="transmembrane region" description="Helical" evidence="5">
    <location>
        <begin position="99"/>
        <end position="120"/>
    </location>
</feature>
<feature type="transmembrane region" description="Helical" evidence="5">
    <location>
        <begin position="329"/>
        <end position="352"/>
    </location>
</feature>
<comment type="caution">
    <text evidence="7">The sequence shown here is derived from an EMBL/GenBank/DDBJ whole genome shotgun (WGS) entry which is preliminary data.</text>
</comment>
<evidence type="ECO:0000256" key="2">
    <source>
        <dbReference type="ARBA" id="ARBA00022692"/>
    </source>
</evidence>